<dbReference type="AlphaFoldDB" id="A7I2L5"/>
<dbReference type="Proteomes" id="UP000002407">
    <property type="component" value="Chromosome"/>
</dbReference>
<name>A7I2L5_CAMHC</name>
<evidence type="ECO:0000313" key="2">
    <source>
        <dbReference type="Proteomes" id="UP000002407"/>
    </source>
</evidence>
<protein>
    <submittedName>
        <fullName evidence="1">Uncharacterized protein</fullName>
    </submittedName>
</protein>
<gene>
    <name evidence="1" type="ordered locus">CHAB381_1202</name>
</gene>
<dbReference type="STRING" id="360107.CHAB381_1202"/>
<proteinExistence type="predicted"/>
<organism evidence="1 2">
    <name type="scientific">Campylobacter hominis (strain ATCC BAA-381 / DSM 21671 / CCUG 45161 / LMG 19568 / NCTC 13146 / CH001A)</name>
    <dbReference type="NCBI Taxonomy" id="360107"/>
    <lineage>
        <taxon>Bacteria</taxon>
        <taxon>Pseudomonadati</taxon>
        <taxon>Campylobacterota</taxon>
        <taxon>Epsilonproteobacteria</taxon>
        <taxon>Campylobacterales</taxon>
        <taxon>Campylobacteraceae</taxon>
        <taxon>Campylobacter</taxon>
    </lineage>
</organism>
<reference evidence="2" key="1">
    <citation type="submission" date="2007-07" db="EMBL/GenBank/DDBJ databases">
        <title>Complete genome sequence of Campylobacter hominis ATCC BAA-381, a commensal isolated from the human gastrointestinal tract.</title>
        <authorList>
            <person name="Fouts D.E."/>
            <person name="Mongodin E.F."/>
            <person name="Puiu D."/>
            <person name="Sebastian Y."/>
            <person name="Miller W.G."/>
            <person name="Mandrell R.E."/>
            <person name="Nelson K.E."/>
        </authorList>
    </citation>
    <scope>NUCLEOTIDE SEQUENCE [LARGE SCALE GENOMIC DNA]</scope>
    <source>
        <strain evidence="2">ATCC BAA-381 / DSM 21671 / CCUG 45161 / LMG 19568 / NCTC 13146 / CH001A</strain>
    </source>
</reference>
<dbReference type="HOGENOM" id="CLU_2859267_0_0_7"/>
<accession>A7I2L5</accession>
<dbReference type="EMBL" id="CP000776">
    <property type="protein sequence ID" value="ABS51036.1"/>
    <property type="molecule type" value="Genomic_DNA"/>
</dbReference>
<evidence type="ECO:0000313" key="1">
    <source>
        <dbReference type="EMBL" id="ABS51036.1"/>
    </source>
</evidence>
<sequence length="64" mass="7670">MGFIAPQYLYHLYKDSTLKKKVFDTLVISSKFGFNICIFFARQSDYDEIRKYFLYKKGIDIKNV</sequence>
<keyword evidence="2" id="KW-1185">Reference proteome</keyword>
<dbReference type="KEGG" id="cha:CHAB381_1202"/>